<accession>A0AAD7RFN9</accession>
<gene>
    <name evidence="1" type="ORF">AAFF_G00249870</name>
</gene>
<protein>
    <submittedName>
        <fullName evidence="1">Uncharacterized protein</fullName>
    </submittedName>
</protein>
<dbReference type="EMBL" id="JAINUG010000336">
    <property type="protein sequence ID" value="KAJ8377924.1"/>
    <property type="molecule type" value="Genomic_DNA"/>
</dbReference>
<proteinExistence type="predicted"/>
<reference evidence="1" key="1">
    <citation type="journal article" date="2023" name="Science">
        <title>Genome structures resolve the early diversification of teleost fishes.</title>
        <authorList>
            <person name="Parey E."/>
            <person name="Louis A."/>
            <person name="Montfort J."/>
            <person name="Bouchez O."/>
            <person name="Roques C."/>
            <person name="Iampietro C."/>
            <person name="Lluch J."/>
            <person name="Castinel A."/>
            <person name="Donnadieu C."/>
            <person name="Desvignes T."/>
            <person name="Floi Bucao C."/>
            <person name="Jouanno E."/>
            <person name="Wen M."/>
            <person name="Mejri S."/>
            <person name="Dirks R."/>
            <person name="Jansen H."/>
            <person name="Henkel C."/>
            <person name="Chen W.J."/>
            <person name="Zahm M."/>
            <person name="Cabau C."/>
            <person name="Klopp C."/>
            <person name="Thompson A.W."/>
            <person name="Robinson-Rechavi M."/>
            <person name="Braasch I."/>
            <person name="Lecointre G."/>
            <person name="Bobe J."/>
            <person name="Postlethwait J.H."/>
            <person name="Berthelot C."/>
            <person name="Roest Crollius H."/>
            <person name="Guiguen Y."/>
        </authorList>
    </citation>
    <scope>NUCLEOTIDE SEQUENCE</scope>
    <source>
        <strain evidence="1">NC1722</strain>
    </source>
</reference>
<name>A0AAD7RFN9_9TELE</name>
<evidence type="ECO:0000313" key="2">
    <source>
        <dbReference type="Proteomes" id="UP001221898"/>
    </source>
</evidence>
<dbReference type="Proteomes" id="UP001221898">
    <property type="component" value="Unassembled WGS sequence"/>
</dbReference>
<organism evidence="1 2">
    <name type="scientific">Aldrovandia affinis</name>
    <dbReference type="NCBI Taxonomy" id="143900"/>
    <lineage>
        <taxon>Eukaryota</taxon>
        <taxon>Metazoa</taxon>
        <taxon>Chordata</taxon>
        <taxon>Craniata</taxon>
        <taxon>Vertebrata</taxon>
        <taxon>Euteleostomi</taxon>
        <taxon>Actinopterygii</taxon>
        <taxon>Neopterygii</taxon>
        <taxon>Teleostei</taxon>
        <taxon>Notacanthiformes</taxon>
        <taxon>Halosauridae</taxon>
        <taxon>Aldrovandia</taxon>
    </lineage>
</organism>
<keyword evidence="2" id="KW-1185">Reference proteome</keyword>
<evidence type="ECO:0000313" key="1">
    <source>
        <dbReference type="EMBL" id="KAJ8377924.1"/>
    </source>
</evidence>
<dbReference type="AlphaFoldDB" id="A0AAD7RFN9"/>
<comment type="caution">
    <text evidence="1">The sequence shown here is derived from an EMBL/GenBank/DDBJ whole genome shotgun (WGS) entry which is preliminary data.</text>
</comment>
<sequence length="64" mass="7007">MRIVLDTDMLPSFSPPQLTPSLSRFSAHCPGMAFLIKVTDLVPSCDLPKITVFPTSEQSSKPTE</sequence>